<evidence type="ECO:0000313" key="1">
    <source>
        <dbReference type="EMBL" id="ABX77162.1"/>
    </source>
</evidence>
<accession>A9M532</accession>
<proteinExistence type="predicted"/>
<name>A9M532_9VIBR</name>
<protein>
    <submittedName>
        <fullName evidence="1">Uncharacterized protein</fullName>
    </submittedName>
</protein>
<keyword evidence="1" id="KW-0614">Plasmid</keyword>
<gene>
    <name evidence="1" type="ORF">BMSF_0005</name>
</gene>
<dbReference type="EMBL" id="CP000757">
    <property type="protein sequence ID" value="ABX77162.1"/>
    <property type="molecule type" value="Genomic_DNA"/>
</dbReference>
<geneLocation type="plasmid" evidence="1">
    <name>p09022A</name>
</geneLocation>
<reference evidence="1" key="1">
    <citation type="journal article" date="2007" name="Appl. Environ. Microbiol.">
        <title>Sequence characterization and comparative analysis of three plasmids isolated from environmental Vibrio spp.</title>
        <authorList>
            <person name="Hazen T.H."/>
            <person name="Wu D."/>
            <person name="Eisen J.A."/>
            <person name="Sobecky P.A."/>
        </authorList>
    </citation>
    <scope>NUCLEOTIDE SEQUENCE [LARGE SCALE GENOMIC DNA]</scope>
    <source>
        <strain evidence="1">09022</strain>
        <plasmid evidence="1">p09022A</plasmid>
    </source>
</reference>
<sequence>MRKTPAFKFVEQPFVACIGCVLVQYVDSWDINLLFGFGWIVFT</sequence>
<dbReference type="AlphaFoldDB" id="A9M532"/>
<organism evidence="1">
    <name type="scientific">Vibrio sp. 09022</name>
    <dbReference type="NCBI Taxonomy" id="452804"/>
    <lineage>
        <taxon>Bacteria</taxon>
        <taxon>Pseudomonadati</taxon>
        <taxon>Pseudomonadota</taxon>
        <taxon>Gammaproteobacteria</taxon>
        <taxon>Vibrionales</taxon>
        <taxon>Vibrionaceae</taxon>
        <taxon>Vibrio</taxon>
    </lineage>
</organism>